<evidence type="ECO:0000256" key="2">
    <source>
        <dbReference type="ARBA" id="ARBA00004123"/>
    </source>
</evidence>
<protein>
    <recommendedName>
        <fullName evidence="9">DDE Tnp4 domain-containing protein</fullName>
    </recommendedName>
</protein>
<organism evidence="10 11">
    <name type="scientific">Scophthalmus maximus</name>
    <name type="common">Turbot</name>
    <name type="synonym">Psetta maxima</name>
    <dbReference type="NCBI Taxonomy" id="52904"/>
    <lineage>
        <taxon>Eukaryota</taxon>
        <taxon>Metazoa</taxon>
        <taxon>Chordata</taxon>
        <taxon>Craniata</taxon>
        <taxon>Vertebrata</taxon>
        <taxon>Euteleostomi</taxon>
        <taxon>Actinopterygii</taxon>
        <taxon>Neopterygii</taxon>
        <taxon>Teleostei</taxon>
        <taxon>Neoteleostei</taxon>
        <taxon>Acanthomorphata</taxon>
        <taxon>Carangaria</taxon>
        <taxon>Pleuronectiformes</taxon>
        <taxon>Pleuronectoidei</taxon>
        <taxon>Scophthalmidae</taxon>
        <taxon>Scophthalmus</taxon>
    </lineage>
</organism>
<feature type="region of interest" description="Disordered" evidence="8">
    <location>
        <begin position="252"/>
        <end position="271"/>
    </location>
</feature>
<dbReference type="InterPro" id="IPR027806">
    <property type="entry name" value="HARBI1_dom"/>
</dbReference>
<evidence type="ECO:0000256" key="8">
    <source>
        <dbReference type="SAM" id="MobiDB-lite"/>
    </source>
</evidence>
<comment type="subcellular location">
    <subcellularLocation>
        <location evidence="2">Nucleus</location>
    </subcellularLocation>
</comment>
<dbReference type="Ensembl" id="ENSSMAT00000060400.1">
    <property type="protein sequence ID" value="ENSSMAP00000042409.1"/>
    <property type="gene ID" value="ENSSMAG00000037115.1"/>
</dbReference>
<dbReference type="PANTHER" id="PTHR22930">
    <property type="match status" value="1"/>
</dbReference>
<dbReference type="GO" id="GO:0004518">
    <property type="term" value="F:nuclease activity"/>
    <property type="evidence" value="ECO:0007669"/>
    <property type="project" value="UniProtKB-KW"/>
</dbReference>
<evidence type="ECO:0000313" key="10">
    <source>
        <dbReference type="Ensembl" id="ENSSMAP00000042409.1"/>
    </source>
</evidence>
<evidence type="ECO:0000313" key="11">
    <source>
        <dbReference type="Proteomes" id="UP000694558"/>
    </source>
</evidence>
<comment type="cofactor">
    <cofactor evidence="1">
        <name>a divalent metal cation</name>
        <dbReference type="ChEBI" id="CHEBI:60240"/>
    </cofactor>
</comment>
<dbReference type="GeneTree" id="ENSGT00940000164115"/>
<sequence>SLLKLDLCLTHWSMRTATVTSQQCQTCLYSRFRRAHSLQSPPQTKGVAADKRLCTPLSSIVTEVCTAIWQVLKRDFFWRVWNFPNCLGCIDGKRVMIRAHPHAGSYYFNYKGAHSIVLMAICDANYRFKMVDVGAYGRESDGGVFQSSHLDHSFCRTPWTYSAFPLHVNLMWPYPGNYLRARRTIENTFGILAAHWRILGRPIEFHPDKAVAVLKACVASTDAAVSSACHYIPPTFTDNAASGEFQAWAGGSAGGRVRKGDRVQSSGGRVQ</sequence>
<evidence type="ECO:0000256" key="1">
    <source>
        <dbReference type="ARBA" id="ARBA00001968"/>
    </source>
</evidence>
<proteinExistence type="inferred from homology"/>
<comment type="similarity">
    <text evidence="3">Belongs to the HARBI1 family.</text>
</comment>
<evidence type="ECO:0000256" key="4">
    <source>
        <dbReference type="ARBA" id="ARBA00022722"/>
    </source>
</evidence>
<evidence type="ECO:0000256" key="6">
    <source>
        <dbReference type="ARBA" id="ARBA00022801"/>
    </source>
</evidence>
<keyword evidence="5" id="KW-0479">Metal-binding</keyword>
<evidence type="ECO:0000256" key="3">
    <source>
        <dbReference type="ARBA" id="ARBA00006958"/>
    </source>
</evidence>
<evidence type="ECO:0000256" key="7">
    <source>
        <dbReference type="ARBA" id="ARBA00023242"/>
    </source>
</evidence>
<name>A0A8D3C551_SCOMX</name>
<accession>A0A8D3C551</accession>
<dbReference type="Pfam" id="PF13359">
    <property type="entry name" value="DDE_Tnp_4"/>
    <property type="match status" value="1"/>
</dbReference>
<evidence type="ECO:0000256" key="5">
    <source>
        <dbReference type="ARBA" id="ARBA00022723"/>
    </source>
</evidence>
<dbReference type="Proteomes" id="UP000694558">
    <property type="component" value="Chromosome 19"/>
</dbReference>
<reference evidence="10" key="2">
    <citation type="submission" date="2025-08" db="UniProtKB">
        <authorList>
            <consortium name="Ensembl"/>
        </authorList>
    </citation>
    <scope>IDENTIFICATION</scope>
</reference>
<dbReference type="GO" id="GO:0005634">
    <property type="term" value="C:nucleus"/>
    <property type="evidence" value="ECO:0007669"/>
    <property type="project" value="UniProtKB-SubCell"/>
</dbReference>
<reference evidence="10" key="1">
    <citation type="submission" date="2023-05" db="EMBL/GenBank/DDBJ databases">
        <title>High-quality long-read genome of Scophthalmus maximus.</title>
        <authorList>
            <person name="Lien S."/>
            <person name="Martinez P."/>
        </authorList>
    </citation>
    <scope>NUCLEOTIDE SEQUENCE [LARGE SCALE GENOMIC DNA]</scope>
</reference>
<dbReference type="GO" id="GO:0046872">
    <property type="term" value="F:metal ion binding"/>
    <property type="evidence" value="ECO:0007669"/>
    <property type="project" value="UniProtKB-KW"/>
</dbReference>
<feature type="domain" description="DDE Tnp4" evidence="9">
    <location>
        <begin position="90"/>
        <end position="219"/>
    </location>
</feature>
<evidence type="ECO:0000259" key="9">
    <source>
        <dbReference type="Pfam" id="PF13359"/>
    </source>
</evidence>
<keyword evidence="4" id="KW-0540">Nuclease</keyword>
<dbReference type="PANTHER" id="PTHR22930:SF269">
    <property type="entry name" value="NUCLEASE HARBI1-LIKE PROTEIN"/>
    <property type="match status" value="1"/>
</dbReference>
<dbReference type="AlphaFoldDB" id="A0A8D3C551"/>
<keyword evidence="6" id="KW-0378">Hydrolase</keyword>
<dbReference type="InterPro" id="IPR045249">
    <property type="entry name" value="HARBI1-like"/>
</dbReference>
<keyword evidence="7" id="KW-0539">Nucleus</keyword>
<dbReference type="GO" id="GO:0016787">
    <property type="term" value="F:hydrolase activity"/>
    <property type="evidence" value="ECO:0007669"/>
    <property type="project" value="UniProtKB-KW"/>
</dbReference>